<comment type="catalytic activity">
    <reaction evidence="8">
        <text>N(4)-(alpha-D-Man-(1-&gt;2)-alpha-D-Man-(1-&gt;2)-alpha-D-Man-(1-&gt;3)-[alpha-D-Man-(1-&gt;3)-[alpha-D-Man-(1-&gt;2)-alpha-D-Man-(1-&gt;6)]-alpha-D-Man-(1-&gt;6)]-beta-D-Man-(1-&gt;4)-beta-D-GlcNAc-(1-&gt;4)-beta-D-GlcNAc)-L-asparaginyl-[protein] (N-glucan mannose isomer 8A1,2,3B1,3) + 3 H2O = N(4)-(alpha-D-Man-(1-&gt;3)-[alpha-D-Man-(1-&gt;3)-[alpha-D-Man-(1-&gt;6)]-alpha-D-Man-(1-&gt;6)]-beta-D-Man-(1-&gt;4)-beta-D-GlcNAc-(1-&gt;4)-beta-D-GlcNAc)-L-asparaginyl-[protein] (N-glucan mannose isomer 5A1,2) + 3 beta-D-mannose</text>
        <dbReference type="Rhea" id="RHEA:56028"/>
        <dbReference type="Rhea" id="RHEA-COMP:14358"/>
        <dbReference type="Rhea" id="RHEA-COMP:14367"/>
        <dbReference type="ChEBI" id="CHEBI:15377"/>
        <dbReference type="ChEBI" id="CHEBI:28563"/>
        <dbReference type="ChEBI" id="CHEBI:59087"/>
        <dbReference type="ChEBI" id="CHEBI:60628"/>
        <dbReference type="EC" id="3.2.1.113"/>
    </reaction>
</comment>
<gene>
    <name evidence="12" type="ORF">Vbra_18044</name>
</gene>
<comment type="similarity">
    <text evidence="3 10">Belongs to the glycosyl hydrolase 47 family.</text>
</comment>
<evidence type="ECO:0000256" key="1">
    <source>
        <dbReference type="ARBA" id="ARBA00001913"/>
    </source>
</evidence>
<feature type="region of interest" description="Disordered" evidence="11">
    <location>
        <begin position="1"/>
        <end position="23"/>
    </location>
</feature>
<keyword evidence="7" id="KW-1015">Disulfide bond</keyword>
<dbReference type="EC" id="3.2.1.-" evidence="10"/>
<keyword evidence="4" id="KW-0479">Metal-binding</keyword>
<dbReference type="VEuPathDB" id="CryptoDB:Vbra_18044"/>
<reference evidence="12 13" key="1">
    <citation type="submission" date="2014-11" db="EMBL/GenBank/DDBJ databases">
        <authorList>
            <person name="Zhu J."/>
            <person name="Qi W."/>
            <person name="Song R."/>
        </authorList>
    </citation>
    <scope>NUCLEOTIDE SEQUENCE [LARGE SCALE GENOMIC DNA]</scope>
</reference>
<dbReference type="Pfam" id="PF01532">
    <property type="entry name" value="Glyco_hydro_47"/>
    <property type="match status" value="1"/>
</dbReference>
<comment type="catalytic activity">
    <reaction evidence="9">
        <text>N(4)-(alpha-D-Man-(1-&gt;2)-alpha-D-Man-(1-&gt;2)-alpha-D-Man-(1-&gt;3)-[alpha-D-Man-(1-&gt;2)-alpha-D-Man-(1-&gt;3)-[alpha-D-Man-(1-&gt;2)-alpha-D-Man-(1-&gt;6)]-alpha-D-Man-(1-&gt;6)]-beta-D-Man-(1-&gt;4)-beta-D-GlcNAc-(1-&gt;4)-beta-D-GlcNAc)-L-asparaginyl-[protein] (N-glucan mannose isomer 9A1,2,3B1,2,3) + 4 H2O = N(4)-(alpha-D-Man-(1-&gt;3)-[alpha-D-Man-(1-&gt;3)-[alpha-D-Man-(1-&gt;6)]-alpha-D-Man-(1-&gt;6)]-beta-D-Man-(1-&gt;4)-beta-D-GlcNAc-(1-&gt;4)-beta-D-GlcNAc)-L-asparaginyl-[protein] (N-glucan mannose isomer 5A1,2) + 4 beta-D-mannose</text>
        <dbReference type="Rhea" id="RHEA:56008"/>
        <dbReference type="Rhea" id="RHEA-COMP:14356"/>
        <dbReference type="Rhea" id="RHEA-COMP:14367"/>
        <dbReference type="ChEBI" id="CHEBI:15377"/>
        <dbReference type="ChEBI" id="CHEBI:28563"/>
        <dbReference type="ChEBI" id="CHEBI:59087"/>
        <dbReference type="ChEBI" id="CHEBI:139493"/>
        <dbReference type="EC" id="3.2.1.113"/>
    </reaction>
</comment>
<feature type="compositionally biased region" description="Polar residues" evidence="11">
    <location>
        <begin position="1"/>
        <end position="10"/>
    </location>
</feature>
<dbReference type="InterPro" id="IPR001382">
    <property type="entry name" value="Glyco_hydro_47"/>
</dbReference>
<dbReference type="Gene3D" id="1.50.10.10">
    <property type="match status" value="1"/>
</dbReference>
<protein>
    <recommendedName>
        <fullName evidence="10">alpha-1,2-Mannosidase</fullName>
        <ecNumber evidence="10">3.2.1.-</ecNumber>
    </recommendedName>
</protein>
<evidence type="ECO:0000256" key="7">
    <source>
        <dbReference type="ARBA" id="ARBA00023157"/>
    </source>
</evidence>
<dbReference type="GO" id="GO:0005768">
    <property type="term" value="C:endosome"/>
    <property type="evidence" value="ECO:0007669"/>
    <property type="project" value="TreeGrafter"/>
</dbReference>
<comment type="pathway">
    <text evidence="2">Protein modification; protein glycosylation.</text>
</comment>
<dbReference type="PRINTS" id="PR00747">
    <property type="entry name" value="GLYHDRLASE47"/>
</dbReference>
<dbReference type="GO" id="GO:0005802">
    <property type="term" value="C:trans-Golgi network"/>
    <property type="evidence" value="ECO:0007669"/>
    <property type="project" value="TreeGrafter"/>
</dbReference>
<dbReference type="InterPro" id="IPR012341">
    <property type="entry name" value="6hp_glycosidase-like_sf"/>
</dbReference>
<comment type="cofactor">
    <cofactor evidence="1">
        <name>Ca(2+)</name>
        <dbReference type="ChEBI" id="CHEBI:29108"/>
    </cofactor>
</comment>
<dbReference type="GO" id="GO:0004571">
    <property type="term" value="F:mannosyl-oligosaccharide 1,2-alpha-mannosidase activity"/>
    <property type="evidence" value="ECO:0007669"/>
    <property type="project" value="UniProtKB-EC"/>
</dbReference>
<dbReference type="Proteomes" id="UP000041254">
    <property type="component" value="Unassembled WGS sequence"/>
</dbReference>
<dbReference type="PANTHER" id="PTHR11742:SF55">
    <property type="entry name" value="ENDOPLASMIC RETICULUM MANNOSYL-OLIGOSACCHARIDE 1,2-ALPHA-MANNOSIDASE"/>
    <property type="match status" value="1"/>
</dbReference>
<dbReference type="InterPro" id="IPR036026">
    <property type="entry name" value="Seven-hairpin_glycosidases"/>
</dbReference>
<evidence type="ECO:0000256" key="4">
    <source>
        <dbReference type="ARBA" id="ARBA00022723"/>
    </source>
</evidence>
<evidence type="ECO:0000256" key="9">
    <source>
        <dbReference type="ARBA" id="ARBA00048605"/>
    </source>
</evidence>
<dbReference type="STRING" id="1169540.A0A0G4GK18"/>
<organism evidence="12 13">
    <name type="scientific">Vitrella brassicaformis (strain CCMP3155)</name>
    <dbReference type="NCBI Taxonomy" id="1169540"/>
    <lineage>
        <taxon>Eukaryota</taxon>
        <taxon>Sar</taxon>
        <taxon>Alveolata</taxon>
        <taxon>Colpodellida</taxon>
        <taxon>Vitrellaceae</taxon>
        <taxon>Vitrella</taxon>
    </lineage>
</organism>
<dbReference type="SUPFAM" id="SSF48225">
    <property type="entry name" value="Seven-hairpin glycosidases"/>
    <property type="match status" value="1"/>
</dbReference>
<evidence type="ECO:0000256" key="8">
    <source>
        <dbReference type="ARBA" id="ARBA00047669"/>
    </source>
</evidence>
<dbReference type="GO" id="GO:0016020">
    <property type="term" value="C:membrane"/>
    <property type="evidence" value="ECO:0007669"/>
    <property type="project" value="InterPro"/>
</dbReference>
<evidence type="ECO:0000256" key="10">
    <source>
        <dbReference type="RuleBase" id="RU361193"/>
    </source>
</evidence>
<dbReference type="GO" id="GO:0005975">
    <property type="term" value="P:carbohydrate metabolic process"/>
    <property type="evidence" value="ECO:0007669"/>
    <property type="project" value="InterPro"/>
</dbReference>
<evidence type="ECO:0000256" key="5">
    <source>
        <dbReference type="ARBA" id="ARBA00022801"/>
    </source>
</evidence>
<dbReference type="AlphaFoldDB" id="A0A0G4GK18"/>
<dbReference type="InParanoid" id="A0A0G4GK18"/>
<evidence type="ECO:0000313" key="13">
    <source>
        <dbReference type="Proteomes" id="UP000041254"/>
    </source>
</evidence>
<dbReference type="InterPro" id="IPR050749">
    <property type="entry name" value="Glycosyl_Hydrolase_47"/>
</dbReference>
<keyword evidence="10" id="KW-0326">Glycosidase</keyword>
<dbReference type="GO" id="GO:0005509">
    <property type="term" value="F:calcium ion binding"/>
    <property type="evidence" value="ECO:0007669"/>
    <property type="project" value="InterPro"/>
</dbReference>
<dbReference type="OrthoDB" id="8118055at2759"/>
<sequence>MEAEVNSTRWRQARQSERESEAMRPLEMPMRSLPLSITLPAVNATAIRQEIIDEFLWTWSHYKELALGFDELEPLSGTPNNYMNMMLMMVESLDTLYLMSELDEFSEAARYIEKNLDFDKAMTFSFFEITIRILGGLLSSASLSGRPGLLAKAIDIGERLYRGIDAASGFPCRQINLSTSSCSKDCIVNLAEVGTFQLEFFALSDLTGDPKFKDAARRAYLQIRKAGGNDNLLPFMNILNVEEPKGAGGEASMGGGADS</sequence>
<evidence type="ECO:0000256" key="11">
    <source>
        <dbReference type="SAM" id="MobiDB-lite"/>
    </source>
</evidence>
<dbReference type="PANTHER" id="PTHR11742">
    <property type="entry name" value="MANNOSYL-OLIGOSACCHARIDE ALPHA-1,2-MANNOSIDASE-RELATED"/>
    <property type="match status" value="1"/>
</dbReference>
<evidence type="ECO:0000256" key="3">
    <source>
        <dbReference type="ARBA" id="ARBA00007658"/>
    </source>
</evidence>
<keyword evidence="5 10" id="KW-0378">Hydrolase</keyword>
<keyword evidence="13" id="KW-1185">Reference proteome</keyword>
<proteinExistence type="inferred from homology"/>
<accession>A0A0G4GK18</accession>
<name>A0A0G4GK18_VITBC</name>
<evidence type="ECO:0000256" key="6">
    <source>
        <dbReference type="ARBA" id="ARBA00022837"/>
    </source>
</evidence>
<dbReference type="PhylomeDB" id="A0A0G4GK18"/>
<evidence type="ECO:0000313" key="12">
    <source>
        <dbReference type="EMBL" id="CEM30273.1"/>
    </source>
</evidence>
<evidence type="ECO:0000256" key="2">
    <source>
        <dbReference type="ARBA" id="ARBA00004922"/>
    </source>
</evidence>
<dbReference type="EMBL" id="CDMY01000694">
    <property type="protein sequence ID" value="CEM30273.1"/>
    <property type="molecule type" value="Genomic_DNA"/>
</dbReference>
<dbReference type="OMA" id="WISFESC"/>
<feature type="compositionally biased region" description="Basic and acidic residues" evidence="11">
    <location>
        <begin position="14"/>
        <end position="23"/>
    </location>
</feature>
<dbReference type="GO" id="GO:0005783">
    <property type="term" value="C:endoplasmic reticulum"/>
    <property type="evidence" value="ECO:0007669"/>
    <property type="project" value="TreeGrafter"/>
</dbReference>
<keyword evidence="6" id="KW-0106">Calcium</keyword>